<evidence type="ECO:0000256" key="3">
    <source>
        <dbReference type="ARBA" id="ARBA00022793"/>
    </source>
</evidence>
<keyword evidence="7 9" id="KW-0704">Schiff base</keyword>
<keyword evidence="3 9" id="KW-0210">Decarboxylase</keyword>
<name>A0A7C4UBG9_UNCW3</name>
<dbReference type="GO" id="GO:0005829">
    <property type="term" value="C:cytosol"/>
    <property type="evidence" value="ECO:0007669"/>
    <property type="project" value="TreeGrafter"/>
</dbReference>
<comment type="cofactor">
    <cofactor evidence="9">
        <name>pyruvate</name>
        <dbReference type="ChEBI" id="CHEBI:15361"/>
    </cofactor>
    <text evidence="9">Binds 1 pyruvoyl group covalently per subunit.</text>
</comment>
<dbReference type="Gene3D" id="2.40.40.20">
    <property type="match status" value="1"/>
</dbReference>
<dbReference type="CDD" id="cd06919">
    <property type="entry name" value="Asp_decarbox"/>
    <property type="match status" value="1"/>
</dbReference>
<dbReference type="GO" id="GO:0006523">
    <property type="term" value="P:alanine biosynthetic process"/>
    <property type="evidence" value="ECO:0007669"/>
    <property type="project" value="InterPro"/>
</dbReference>
<evidence type="ECO:0000256" key="7">
    <source>
        <dbReference type="ARBA" id="ARBA00023270"/>
    </source>
</evidence>
<comment type="subunit">
    <text evidence="9">Heterooctamer of four alpha and four beta subunits.</text>
</comment>
<gene>
    <name evidence="9" type="primary">panD</name>
    <name evidence="10" type="ORF">ENV67_00310</name>
</gene>
<protein>
    <recommendedName>
        <fullName evidence="9">Aspartate 1-decarboxylase</fullName>
        <ecNumber evidence="9">4.1.1.11</ecNumber>
    </recommendedName>
    <alternativeName>
        <fullName evidence="9">Aspartate alpha-decarboxylase</fullName>
    </alternativeName>
    <component>
        <recommendedName>
            <fullName evidence="9">Aspartate 1-decarboxylase beta chain</fullName>
        </recommendedName>
    </component>
    <component>
        <recommendedName>
            <fullName evidence="9">Aspartate 1-decarboxylase alpha chain</fullName>
        </recommendedName>
    </component>
</protein>
<dbReference type="SUPFAM" id="SSF50692">
    <property type="entry name" value="ADC-like"/>
    <property type="match status" value="1"/>
</dbReference>
<keyword evidence="1 9" id="KW-0963">Cytoplasm</keyword>
<evidence type="ECO:0000256" key="4">
    <source>
        <dbReference type="ARBA" id="ARBA00022813"/>
    </source>
</evidence>
<evidence type="ECO:0000256" key="1">
    <source>
        <dbReference type="ARBA" id="ARBA00022490"/>
    </source>
</evidence>
<dbReference type="Pfam" id="PF02261">
    <property type="entry name" value="Asp_decarbox"/>
    <property type="match status" value="1"/>
</dbReference>
<keyword evidence="8 9" id="KW-0670">Pyruvate</keyword>
<dbReference type="UniPathway" id="UPA00028">
    <property type="reaction ID" value="UER00002"/>
</dbReference>
<evidence type="ECO:0000256" key="6">
    <source>
        <dbReference type="ARBA" id="ARBA00023239"/>
    </source>
</evidence>
<keyword evidence="2 9" id="KW-0566">Pantothenate biosynthesis</keyword>
<comment type="PTM">
    <text evidence="9">Is synthesized initially as an inactive proenzyme, which is activated by self-cleavage at a specific serine bond to produce a beta-subunit with a hydroxyl group at its C-terminus and an alpha-subunit with a pyruvoyl group at its N-terminus.</text>
</comment>
<comment type="function">
    <text evidence="9">Catalyzes the pyruvoyl-dependent decarboxylation of aspartate to produce beta-alanine.</text>
</comment>
<feature type="active site" description="Schiff-base intermediate with substrate; via pyruvic acid" evidence="9">
    <location>
        <position position="24"/>
    </location>
</feature>
<comment type="caution">
    <text evidence="10">The sequence shown here is derived from an EMBL/GenBank/DDBJ whole genome shotgun (WGS) entry which is preliminary data.</text>
</comment>
<dbReference type="GO" id="GO:0004068">
    <property type="term" value="F:aspartate 1-decarboxylase activity"/>
    <property type="evidence" value="ECO:0007669"/>
    <property type="project" value="UniProtKB-UniRule"/>
</dbReference>
<evidence type="ECO:0000256" key="2">
    <source>
        <dbReference type="ARBA" id="ARBA00022655"/>
    </source>
</evidence>
<comment type="catalytic activity">
    <reaction evidence="9">
        <text>L-aspartate + H(+) = beta-alanine + CO2</text>
        <dbReference type="Rhea" id="RHEA:19497"/>
        <dbReference type="ChEBI" id="CHEBI:15378"/>
        <dbReference type="ChEBI" id="CHEBI:16526"/>
        <dbReference type="ChEBI" id="CHEBI:29991"/>
        <dbReference type="ChEBI" id="CHEBI:57966"/>
        <dbReference type="EC" id="4.1.1.11"/>
    </reaction>
</comment>
<dbReference type="InterPro" id="IPR003190">
    <property type="entry name" value="Asp_decarbox"/>
</dbReference>
<organism evidence="10">
    <name type="scientific">candidate division WOR-3 bacterium</name>
    <dbReference type="NCBI Taxonomy" id="2052148"/>
    <lineage>
        <taxon>Bacteria</taxon>
        <taxon>Bacteria division WOR-3</taxon>
    </lineage>
</organism>
<dbReference type="InterPro" id="IPR009010">
    <property type="entry name" value="Asp_de-COase-like_dom_sf"/>
</dbReference>
<keyword evidence="5 9" id="KW-0865">Zymogen</keyword>
<dbReference type="PANTHER" id="PTHR21012:SF0">
    <property type="entry name" value="ASPARTATE 1-DECARBOXYLASE"/>
    <property type="match status" value="1"/>
</dbReference>
<dbReference type="PANTHER" id="PTHR21012">
    <property type="entry name" value="ASPARTATE 1-DECARBOXYLASE"/>
    <property type="match status" value="1"/>
</dbReference>
<sequence length="110" mass="12578">MIEILKSKIHLGRITERNIDYEGSITIDKRIAELANLKEYEKVLVADVDNGERFETYVIYGNDGEICVNGAAAKLVRVGDRVIIMSFMFVEEDKIHKPVIIRLDENNKPL</sequence>
<dbReference type="NCBIfam" id="TIGR00223">
    <property type="entry name" value="panD"/>
    <property type="match status" value="1"/>
</dbReference>
<feature type="binding site" evidence="9">
    <location>
        <position position="56"/>
    </location>
    <ligand>
        <name>substrate</name>
    </ligand>
</feature>
<dbReference type="HAMAP" id="MF_00446">
    <property type="entry name" value="PanD"/>
    <property type="match status" value="1"/>
</dbReference>
<keyword evidence="4 9" id="KW-0068">Autocatalytic cleavage</keyword>
<evidence type="ECO:0000256" key="5">
    <source>
        <dbReference type="ARBA" id="ARBA00023145"/>
    </source>
</evidence>
<reference evidence="10" key="1">
    <citation type="journal article" date="2020" name="mSystems">
        <title>Genome- and Community-Level Interaction Insights into Carbon Utilization and Element Cycling Functions of Hydrothermarchaeota in Hydrothermal Sediment.</title>
        <authorList>
            <person name="Zhou Z."/>
            <person name="Liu Y."/>
            <person name="Xu W."/>
            <person name="Pan J."/>
            <person name="Luo Z.H."/>
            <person name="Li M."/>
        </authorList>
    </citation>
    <scope>NUCLEOTIDE SEQUENCE [LARGE SCALE GENOMIC DNA]</scope>
    <source>
        <strain evidence="10">SpSt-780</strain>
    </source>
</reference>
<evidence type="ECO:0000256" key="9">
    <source>
        <dbReference type="HAMAP-Rule" id="MF_00446"/>
    </source>
</evidence>
<comment type="similarity">
    <text evidence="9">Belongs to the PanD family.</text>
</comment>
<dbReference type="EC" id="4.1.1.11" evidence="9"/>
<evidence type="ECO:0000313" key="10">
    <source>
        <dbReference type="EMBL" id="HGW90972.1"/>
    </source>
</evidence>
<accession>A0A7C4UBG9</accession>
<comment type="subcellular location">
    <subcellularLocation>
        <location evidence="9">Cytoplasm</location>
    </subcellularLocation>
</comment>
<keyword evidence="6 9" id="KW-0456">Lyase</keyword>
<proteinExistence type="inferred from homology"/>
<comment type="pathway">
    <text evidence="9">Cofactor biosynthesis; (R)-pantothenate biosynthesis; beta-alanine from L-aspartate: step 1/1.</text>
</comment>
<evidence type="ECO:0000256" key="8">
    <source>
        <dbReference type="ARBA" id="ARBA00023317"/>
    </source>
</evidence>
<feature type="binding site" evidence="9">
    <location>
        <begin position="70"/>
        <end position="72"/>
    </location>
    <ligand>
        <name>substrate</name>
    </ligand>
</feature>
<dbReference type="GO" id="GO:0015940">
    <property type="term" value="P:pantothenate biosynthetic process"/>
    <property type="evidence" value="ECO:0007669"/>
    <property type="project" value="UniProtKB-UniRule"/>
</dbReference>
<feature type="modified residue" description="Pyruvic acid (Ser)" evidence="9">
    <location>
        <position position="24"/>
    </location>
</feature>
<dbReference type="EMBL" id="DTHG01000005">
    <property type="protein sequence ID" value="HGW90972.1"/>
    <property type="molecule type" value="Genomic_DNA"/>
</dbReference>
<feature type="chain" id="PRO_5028540213" description="Aspartate 1-decarboxylase beta chain" evidence="9">
    <location>
        <begin position="1"/>
        <end position="23"/>
    </location>
</feature>
<feature type="active site" description="Proton donor" evidence="9">
    <location>
        <position position="57"/>
    </location>
</feature>
<feature type="chain" id="PRO_5028540214" description="Aspartate 1-decarboxylase alpha chain" evidence="9">
    <location>
        <begin position="24"/>
        <end position="110"/>
    </location>
</feature>
<dbReference type="AlphaFoldDB" id="A0A7C4UBG9"/>